<evidence type="ECO:0000256" key="7">
    <source>
        <dbReference type="RuleBase" id="RU368003"/>
    </source>
</evidence>
<dbReference type="GO" id="GO:0003677">
    <property type="term" value="F:DNA binding"/>
    <property type="evidence" value="ECO:0007669"/>
    <property type="project" value="UniProtKB-KW"/>
</dbReference>
<reference evidence="8" key="1">
    <citation type="journal article" date="2021" name="Mol. Ecol. Resour.">
        <title>Phylogenomic analyses of the genus Drosophila reveals genomic signals of climate adaptation.</title>
        <authorList>
            <person name="Li F."/>
            <person name="Rane R.V."/>
            <person name="Luria V."/>
            <person name="Xiong Z."/>
            <person name="Chen J."/>
            <person name="Li Z."/>
            <person name="Catullo R.A."/>
            <person name="Griffin P.C."/>
            <person name="Schiffer M."/>
            <person name="Pearce S."/>
            <person name="Lee S.F."/>
            <person name="McElroy K."/>
            <person name="Stocker A."/>
            <person name="Shirriffs J."/>
            <person name="Cockerell F."/>
            <person name="Coppin C."/>
            <person name="Sgro C.M."/>
            <person name="Karger A."/>
            <person name="Cain J.W."/>
            <person name="Weber J.A."/>
            <person name="Santpere G."/>
            <person name="Kirschner M.W."/>
            <person name="Hoffmann A.A."/>
            <person name="Oakeshott J.G."/>
            <person name="Zhang G."/>
        </authorList>
    </citation>
    <scope>NUCLEOTIDE SEQUENCE</scope>
    <source>
        <strain evidence="8">BGI-SZ-2011g</strain>
    </source>
</reference>
<dbReference type="PANTHER" id="PTHR15341">
    <property type="entry name" value="SUN-COR STEROID HORMONE RECEPTOR CO-REPRESSOR"/>
    <property type="match status" value="1"/>
</dbReference>
<sequence length="159" mass="18392">MAQNKGSKIRKHNLAFLNRRSMENKQMFEKVNKLASKLDILEKDLNTAKSYRLSSLNTDAQIKLDTYLTYVNSTLFWMHLKLNGSDMSSHYILHDLRRAKDMLAREKAMNDSLTAPRLDISASQRFIASGMHTRFIEMDGIMVTKEQYKRSLAECANIN</sequence>
<dbReference type="GO" id="GO:0000460">
    <property type="term" value="P:maturation of 5.8S rRNA"/>
    <property type="evidence" value="ECO:0007669"/>
    <property type="project" value="TreeGrafter"/>
</dbReference>
<evidence type="ECO:0000256" key="1">
    <source>
        <dbReference type="ARBA" id="ARBA00004123"/>
    </source>
</evidence>
<dbReference type="InterPro" id="IPR011082">
    <property type="entry name" value="Exosome-assoc_fac/DNA_repair"/>
</dbReference>
<evidence type="ECO:0000313" key="9">
    <source>
        <dbReference type="Proteomes" id="UP001200034"/>
    </source>
</evidence>
<keyword evidence="4 7" id="KW-0698">rRNA processing</keyword>
<dbReference type="GO" id="GO:0003723">
    <property type="term" value="F:RNA binding"/>
    <property type="evidence" value="ECO:0007669"/>
    <property type="project" value="UniProtKB-UniRule"/>
</dbReference>
<dbReference type="Pfam" id="PF04000">
    <property type="entry name" value="Sas10_Utp3"/>
    <property type="match status" value="1"/>
</dbReference>
<keyword evidence="5 7" id="KW-0694">RNA-binding</keyword>
<dbReference type="Proteomes" id="UP001200034">
    <property type="component" value="Unassembled WGS sequence"/>
</dbReference>
<accession>A0AAD4JRR4</accession>
<dbReference type="PANTHER" id="PTHR15341:SF3">
    <property type="entry name" value="NUCLEAR NUCLEIC ACID-BINDING PROTEIN C1D"/>
    <property type="match status" value="1"/>
</dbReference>
<evidence type="ECO:0000313" key="8">
    <source>
        <dbReference type="EMBL" id="KAH8355507.1"/>
    </source>
</evidence>
<organism evidence="8 9">
    <name type="scientific">Drosophila rubida</name>
    <dbReference type="NCBI Taxonomy" id="30044"/>
    <lineage>
        <taxon>Eukaryota</taxon>
        <taxon>Metazoa</taxon>
        <taxon>Ecdysozoa</taxon>
        <taxon>Arthropoda</taxon>
        <taxon>Hexapoda</taxon>
        <taxon>Insecta</taxon>
        <taxon>Pterygota</taxon>
        <taxon>Neoptera</taxon>
        <taxon>Endopterygota</taxon>
        <taxon>Diptera</taxon>
        <taxon>Brachycera</taxon>
        <taxon>Muscomorpha</taxon>
        <taxon>Ephydroidea</taxon>
        <taxon>Drosophilidae</taxon>
        <taxon>Drosophila</taxon>
    </lineage>
</organism>
<comment type="subunit">
    <text evidence="7">Monomer and homodimer.</text>
</comment>
<dbReference type="GO" id="GO:0005737">
    <property type="term" value="C:cytoplasm"/>
    <property type="evidence" value="ECO:0007669"/>
    <property type="project" value="UniProtKB-SubCell"/>
</dbReference>
<comment type="caution">
    <text evidence="8">The sequence shown here is derived from an EMBL/GenBank/DDBJ whole genome shotgun (WGS) entry which is preliminary data.</text>
</comment>
<dbReference type="GO" id="GO:0005730">
    <property type="term" value="C:nucleolus"/>
    <property type="evidence" value="ECO:0007669"/>
    <property type="project" value="UniProtKB-SubCell"/>
</dbReference>
<dbReference type="GO" id="GO:0010468">
    <property type="term" value="P:regulation of gene expression"/>
    <property type="evidence" value="ECO:0007669"/>
    <property type="project" value="TreeGrafter"/>
</dbReference>
<dbReference type="AlphaFoldDB" id="A0AAD4JRR4"/>
<comment type="similarity">
    <text evidence="2 7">Belongs to the C1D family.</text>
</comment>
<name>A0AAD4JRR4_9MUSC</name>
<evidence type="ECO:0000256" key="6">
    <source>
        <dbReference type="ARBA" id="ARBA00023242"/>
    </source>
</evidence>
<protein>
    <recommendedName>
        <fullName evidence="3 7">Nuclear nucleic acid-binding protein C1D</fullName>
    </recommendedName>
</protein>
<keyword evidence="7" id="KW-0238">DNA-binding</keyword>
<keyword evidence="6 7" id="KW-0539">Nucleus</keyword>
<gene>
    <name evidence="8" type="ORF">KR093_000347</name>
</gene>
<dbReference type="InterPro" id="IPR007146">
    <property type="entry name" value="Sas10/Utp3/C1D"/>
</dbReference>
<proteinExistence type="inferred from homology"/>
<evidence type="ECO:0000256" key="5">
    <source>
        <dbReference type="ARBA" id="ARBA00022884"/>
    </source>
</evidence>
<evidence type="ECO:0000256" key="2">
    <source>
        <dbReference type="ARBA" id="ARBA00009154"/>
    </source>
</evidence>
<comment type="subcellular location">
    <subcellularLocation>
        <location evidence="7">Cytoplasm</location>
    </subcellularLocation>
    <subcellularLocation>
        <location evidence="7">Nucleus</location>
        <location evidence="7">Nucleolus</location>
    </subcellularLocation>
    <subcellularLocation>
        <location evidence="1 7">Nucleus</location>
    </subcellularLocation>
</comment>
<comment type="function">
    <text evidence="7">Plays a role in the recruitment of the exosome to pre-rRNA to mediate the 3'-5' end processing of the 5.8S rRNA.</text>
</comment>
<dbReference type="EMBL" id="JAJJHW010003801">
    <property type="protein sequence ID" value="KAH8355507.1"/>
    <property type="molecule type" value="Genomic_DNA"/>
</dbReference>
<dbReference type="GO" id="GO:0000178">
    <property type="term" value="C:exosome (RNase complex)"/>
    <property type="evidence" value="ECO:0007669"/>
    <property type="project" value="TreeGrafter"/>
</dbReference>
<keyword evidence="9" id="KW-1185">Reference proteome</keyword>
<keyword evidence="7" id="KW-0963">Cytoplasm</keyword>
<evidence type="ECO:0000256" key="3">
    <source>
        <dbReference type="ARBA" id="ARBA00015212"/>
    </source>
</evidence>
<evidence type="ECO:0000256" key="4">
    <source>
        <dbReference type="ARBA" id="ARBA00022552"/>
    </source>
</evidence>